<dbReference type="InterPro" id="IPR036102">
    <property type="entry name" value="OsmC/Ohrsf"/>
</dbReference>
<dbReference type="InterPro" id="IPR003718">
    <property type="entry name" value="OsmC/Ohr_fam"/>
</dbReference>
<sequence>MQALPHHYLVTASATAESNITLTTEGVTPLVSAPPAQFGGPGDHWSPEDLLVAAVADCFILTFRAIAKFNGLEWTALDCSATGTLDKDGRKTCFTAFEVNAKLEVPEGTDLEKAQKLLEKSEQSCLVTNSLNAEVTLNAEVAVKY</sequence>
<keyword evidence="1" id="KW-0560">Oxidoreductase</keyword>
<evidence type="ECO:0000313" key="2">
    <source>
        <dbReference type="Proteomes" id="UP001302477"/>
    </source>
</evidence>
<dbReference type="GO" id="GO:0004601">
    <property type="term" value="F:peroxidase activity"/>
    <property type="evidence" value="ECO:0007669"/>
    <property type="project" value="UniProtKB-KW"/>
</dbReference>
<dbReference type="KEGG" id="mpaf:R5R33_17550"/>
<reference evidence="1 2" key="1">
    <citation type="submission" date="2023-10" db="EMBL/GenBank/DDBJ databases">
        <title>Description of Microbulbifer bruguierae sp. nov., isolated from the sediments of mangrove plant Bruguiera sexangula and comparative genomic analyses of the genus Microbulbifer.</title>
        <authorList>
            <person name="Long M."/>
        </authorList>
    </citation>
    <scope>NUCLEOTIDE SEQUENCE [LARGE SCALE GENOMIC DNA]</scope>
    <source>
        <strain evidence="1 2">SPO729</strain>
    </source>
</reference>
<keyword evidence="2" id="KW-1185">Reference proteome</keyword>
<gene>
    <name evidence="1" type="ORF">R5R33_17550</name>
</gene>
<dbReference type="Proteomes" id="UP001302477">
    <property type="component" value="Chromosome"/>
</dbReference>
<protein>
    <submittedName>
        <fullName evidence="1">OsmC family protein</fullName>
        <ecNumber evidence="1">1.11.1.-</ecNumber>
    </submittedName>
</protein>
<dbReference type="InterPro" id="IPR015946">
    <property type="entry name" value="KH_dom-like_a/b"/>
</dbReference>
<accession>A0AAU0MZ86</accession>
<name>A0AAU0MZ86_9GAMM</name>
<dbReference type="EMBL" id="CP137555">
    <property type="protein sequence ID" value="WOX05521.1"/>
    <property type="molecule type" value="Genomic_DNA"/>
</dbReference>
<dbReference type="PANTHER" id="PTHR42830">
    <property type="entry name" value="OSMOTICALLY INDUCIBLE FAMILY PROTEIN"/>
    <property type="match status" value="1"/>
</dbReference>
<dbReference type="Pfam" id="PF02566">
    <property type="entry name" value="OsmC"/>
    <property type="match status" value="1"/>
</dbReference>
<evidence type="ECO:0000313" key="1">
    <source>
        <dbReference type="EMBL" id="WOX05521.1"/>
    </source>
</evidence>
<organism evidence="1 2">
    <name type="scientific">Microbulbifer pacificus</name>
    <dbReference type="NCBI Taxonomy" id="407164"/>
    <lineage>
        <taxon>Bacteria</taxon>
        <taxon>Pseudomonadati</taxon>
        <taxon>Pseudomonadota</taxon>
        <taxon>Gammaproteobacteria</taxon>
        <taxon>Cellvibrionales</taxon>
        <taxon>Microbulbiferaceae</taxon>
        <taxon>Microbulbifer</taxon>
    </lineage>
</organism>
<dbReference type="PANTHER" id="PTHR42830:SF2">
    <property type="entry name" value="OSMC_OHR FAMILY PROTEIN"/>
    <property type="match status" value="1"/>
</dbReference>
<dbReference type="Gene3D" id="3.30.300.20">
    <property type="match status" value="1"/>
</dbReference>
<proteinExistence type="predicted"/>
<dbReference type="SUPFAM" id="SSF82784">
    <property type="entry name" value="OsmC-like"/>
    <property type="match status" value="1"/>
</dbReference>
<dbReference type="EC" id="1.11.1.-" evidence="1"/>
<dbReference type="AlphaFoldDB" id="A0AAU0MZ86"/>
<dbReference type="InterPro" id="IPR052707">
    <property type="entry name" value="OsmC_Ohr_Peroxiredoxin"/>
</dbReference>
<keyword evidence="1" id="KW-0575">Peroxidase</keyword>
<dbReference type="RefSeq" id="WP_318953991.1">
    <property type="nucleotide sequence ID" value="NZ_CP137555.1"/>
</dbReference>